<evidence type="ECO:0000313" key="1">
    <source>
        <dbReference type="EMBL" id="AXJ00191.1"/>
    </source>
</evidence>
<dbReference type="PANTHER" id="PTHR43428">
    <property type="entry name" value="ARSENATE REDUCTASE"/>
    <property type="match status" value="1"/>
</dbReference>
<dbReference type="KEGG" id="cprv:CYPRO_0914"/>
<name>A0A345UI89_9BACT</name>
<sequence>MSLLPNISAFLEKAAAAHFPAGDRKAHLDDEIARIREAMRHEPKPSFVFVCTHNSRRSHFARVWAEVVQYQLTEGSLPYRMESAGTEVTACNPRTVASLSRCGFDIAEPGDGENPRYRCRYADVDTVPPMQLWSKTLDDPAITQPLIAVMTCSDADQNCPIVPGALVRARVTYDDPKTSDDSPAEAQTYDTRSAQIAGEMHYIFSRLHR</sequence>
<dbReference type="AlphaFoldDB" id="A0A345UI89"/>
<dbReference type="PANTHER" id="PTHR43428:SF1">
    <property type="entry name" value="ARSENATE REDUCTASE"/>
    <property type="match status" value="1"/>
</dbReference>
<evidence type="ECO:0000313" key="2">
    <source>
        <dbReference type="Proteomes" id="UP000254808"/>
    </source>
</evidence>
<dbReference type="Proteomes" id="UP000254808">
    <property type="component" value="Chromosome"/>
</dbReference>
<organism evidence="1 2">
    <name type="scientific">Cyclonatronum proteinivorum</name>
    <dbReference type="NCBI Taxonomy" id="1457365"/>
    <lineage>
        <taxon>Bacteria</taxon>
        <taxon>Pseudomonadati</taxon>
        <taxon>Balneolota</taxon>
        <taxon>Balneolia</taxon>
        <taxon>Balneolales</taxon>
        <taxon>Cyclonatronaceae</taxon>
        <taxon>Cyclonatronum</taxon>
    </lineage>
</organism>
<dbReference type="SUPFAM" id="SSF52788">
    <property type="entry name" value="Phosphotyrosine protein phosphatases I"/>
    <property type="match status" value="1"/>
</dbReference>
<reference evidence="1 2" key="1">
    <citation type="submission" date="2018-03" db="EMBL/GenBank/DDBJ databases">
        <title>Phenotypic and genomic properties of Cyclonatronum proteinivorum gen. nov., sp. nov., a haloalkaliphilic bacteroidete from soda lakes possessing Na+-translocating rhodopsin.</title>
        <authorList>
            <person name="Toshchakov S.V."/>
            <person name="Korzhenkov A."/>
            <person name="Samarov N.I."/>
            <person name="Kublanov I.V."/>
            <person name="Muntyan M.S."/>
            <person name="Sorokin D.Y."/>
        </authorList>
    </citation>
    <scope>NUCLEOTIDE SEQUENCE [LARGE SCALE GENOMIC DNA]</scope>
    <source>
        <strain evidence="1 2">Omega</strain>
    </source>
</reference>
<dbReference type="InterPro" id="IPR036196">
    <property type="entry name" value="Ptyr_pPase_sf"/>
</dbReference>
<gene>
    <name evidence="1" type="ORF">CYPRO_0914</name>
</gene>
<proteinExistence type="predicted"/>
<dbReference type="Gene3D" id="3.40.50.2300">
    <property type="match status" value="1"/>
</dbReference>
<protein>
    <submittedName>
        <fullName evidence="1">Arsenate reductase</fullName>
    </submittedName>
</protein>
<dbReference type="RefSeq" id="WP_114983484.1">
    <property type="nucleotide sequence ID" value="NZ_CP027806.1"/>
</dbReference>
<keyword evidence="2" id="KW-1185">Reference proteome</keyword>
<accession>A0A345UI89</accession>
<dbReference type="OrthoDB" id="9793058at2"/>
<dbReference type="EMBL" id="CP027806">
    <property type="protein sequence ID" value="AXJ00191.1"/>
    <property type="molecule type" value="Genomic_DNA"/>
</dbReference>